<dbReference type="FunFam" id="1.10.510.10:FF:000248">
    <property type="entry name" value="S-receptor-like kinase 5"/>
    <property type="match status" value="1"/>
</dbReference>
<evidence type="ECO:0000256" key="5">
    <source>
        <dbReference type="ARBA" id="ARBA00022679"/>
    </source>
</evidence>
<dbReference type="Gene3D" id="1.10.510.10">
    <property type="entry name" value="Transferase(Phosphotransferase) domain 1"/>
    <property type="match status" value="1"/>
</dbReference>
<feature type="signal peptide" evidence="22">
    <location>
        <begin position="1"/>
        <end position="24"/>
    </location>
</feature>
<evidence type="ECO:0000256" key="6">
    <source>
        <dbReference type="ARBA" id="ARBA00022692"/>
    </source>
</evidence>
<keyword evidence="4" id="KW-0597">Phosphoprotein</keyword>
<reference evidence="25 26" key="1">
    <citation type="journal article" date="2022" name="Cell">
        <title>Repeat-based holocentromeres influence genome architecture and karyotype evolution.</title>
        <authorList>
            <person name="Hofstatter P.G."/>
            <person name="Thangavel G."/>
            <person name="Lux T."/>
            <person name="Neumann P."/>
            <person name="Vondrak T."/>
            <person name="Novak P."/>
            <person name="Zhang M."/>
            <person name="Costa L."/>
            <person name="Castellani M."/>
            <person name="Scott A."/>
            <person name="Toegelov H."/>
            <person name="Fuchs J."/>
            <person name="Mata-Sucre Y."/>
            <person name="Dias Y."/>
            <person name="Vanzela A.L.L."/>
            <person name="Huettel B."/>
            <person name="Almeida C.C.S."/>
            <person name="Simkova H."/>
            <person name="Souza G."/>
            <person name="Pedrosa-Harand A."/>
            <person name="Macas J."/>
            <person name="Mayer K.F.X."/>
            <person name="Houben A."/>
            <person name="Marques A."/>
        </authorList>
    </citation>
    <scope>NUCLEOTIDE SEQUENCE [LARGE SCALE GENOMIC DNA]</scope>
    <source>
        <strain evidence="25">RhyTen1mFocal</strain>
    </source>
</reference>
<dbReference type="Pfam" id="PF00069">
    <property type="entry name" value="Pkinase"/>
    <property type="match status" value="1"/>
</dbReference>
<evidence type="ECO:0000256" key="14">
    <source>
        <dbReference type="ARBA" id="ARBA00023157"/>
    </source>
</evidence>
<evidence type="ECO:0000256" key="17">
    <source>
        <dbReference type="ARBA" id="ARBA00047899"/>
    </source>
</evidence>
<dbReference type="Gene3D" id="2.90.10.30">
    <property type="match status" value="1"/>
</dbReference>
<feature type="chain" id="PRO_5041944348" description="Receptor-like serine/threonine-protein kinase" evidence="22">
    <location>
        <begin position="25"/>
        <end position="739"/>
    </location>
</feature>
<evidence type="ECO:0000256" key="21">
    <source>
        <dbReference type="SAM" id="Phobius"/>
    </source>
</evidence>
<keyword evidence="15" id="KW-0675">Receptor</keyword>
<evidence type="ECO:0000256" key="22">
    <source>
        <dbReference type="SAM" id="SignalP"/>
    </source>
</evidence>
<dbReference type="CDD" id="cd14066">
    <property type="entry name" value="STKc_IRAK"/>
    <property type="match status" value="1"/>
</dbReference>
<evidence type="ECO:0000256" key="9">
    <source>
        <dbReference type="ARBA" id="ARBA00022741"/>
    </source>
</evidence>
<keyword evidence="26" id="KW-1185">Reference proteome</keyword>
<dbReference type="SUPFAM" id="SSF56112">
    <property type="entry name" value="Protein kinase-like (PK-like)"/>
    <property type="match status" value="1"/>
</dbReference>
<evidence type="ECO:0000313" key="25">
    <source>
        <dbReference type="EMBL" id="KAJ3702222.1"/>
    </source>
</evidence>
<keyword evidence="3" id="KW-0245">EGF-like domain</keyword>
<keyword evidence="6 21" id="KW-0812">Transmembrane</keyword>
<keyword evidence="2 19" id="KW-0723">Serine/threonine-protein kinase</keyword>
<evidence type="ECO:0000256" key="10">
    <source>
        <dbReference type="ARBA" id="ARBA00022777"/>
    </source>
</evidence>
<dbReference type="PROSITE" id="PS50927">
    <property type="entry name" value="BULB_LECTIN"/>
    <property type="match status" value="1"/>
</dbReference>
<evidence type="ECO:0000256" key="15">
    <source>
        <dbReference type="ARBA" id="ARBA00023170"/>
    </source>
</evidence>
<comment type="catalytic activity">
    <reaction evidence="18 19">
        <text>L-seryl-[protein] + ATP = O-phospho-L-seryl-[protein] + ADP + H(+)</text>
        <dbReference type="Rhea" id="RHEA:17989"/>
        <dbReference type="Rhea" id="RHEA-COMP:9863"/>
        <dbReference type="Rhea" id="RHEA-COMP:11604"/>
        <dbReference type="ChEBI" id="CHEBI:15378"/>
        <dbReference type="ChEBI" id="CHEBI:29999"/>
        <dbReference type="ChEBI" id="CHEBI:30616"/>
        <dbReference type="ChEBI" id="CHEBI:83421"/>
        <dbReference type="ChEBI" id="CHEBI:456216"/>
        <dbReference type="EC" id="2.7.11.1"/>
    </reaction>
</comment>
<feature type="domain" description="Protein kinase" evidence="23">
    <location>
        <begin position="428"/>
        <end position="700"/>
    </location>
</feature>
<dbReference type="SMART" id="SM00108">
    <property type="entry name" value="B_lectin"/>
    <property type="match status" value="1"/>
</dbReference>
<dbReference type="InterPro" id="IPR008271">
    <property type="entry name" value="Ser/Thr_kinase_AS"/>
</dbReference>
<feature type="transmembrane region" description="Helical" evidence="21">
    <location>
        <begin position="371"/>
        <end position="396"/>
    </location>
</feature>
<comment type="catalytic activity">
    <reaction evidence="17 19">
        <text>L-threonyl-[protein] + ATP = O-phospho-L-threonyl-[protein] + ADP + H(+)</text>
        <dbReference type="Rhea" id="RHEA:46608"/>
        <dbReference type="Rhea" id="RHEA-COMP:11060"/>
        <dbReference type="Rhea" id="RHEA-COMP:11605"/>
        <dbReference type="ChEBI" id="CHEBI:15378"/>
        <dbReference type="ChEBI" id="CHEBI:30013"/>
        <dbReference type="ChEBI" id="CHEBI:30616"/>
        <dbReference type="ChEBI" id="CHEBI:61977"/>
        <dbReference type="ChEBI" id="CHEBI:456216"/>
        <dbReference type="EC" id="2.7.11.1"/>
    </reaction>
</comment>
<dbReference type="AlphaFoldDB" id="A0AAD6EV11"/>
<keyword evidence="8" id="KW-0430">Lectin</keyword>
<dbReference type="SUPFAM" id="SSF51110">
    <property type="entry name" value="alpha-D-mannose-specific plant lectins"/>
    <property type="match status" value="1"/>
</dbReference>
<dbReference type="InterPro" id="IPR036426">
    <property type="entry name" value="Bulb-type_lectin_dom_sf"/>
</dbReference>
<comment type="similarity">
    <text evidence="19">Belongs to the protein kinase superfamily. Ser/Thr protein kinase family.</text>
</comment>
<dbReference type="PROSITE" id="PS50011">
    <property type="entry name" value="PROTEIN_KINASE_DOM"/>
    <property type="match status" value="1"/>
</dbReference>
<keyword evidence="12 21" id="KW-1133">Transmembrane helix</keyword>
<dbReference type="GO" id="GO:0004674">
    <property type="term" value="F:protein serine/threonine kinase activity"/>
    <property type="evidence" value="ECO:0007669"/>
    <property type="project" value="UniProtKB-KW"/>
</dbReference>
<dbReference type="FunFam" id="3.30.200.20:FF:000178">
    <property type="entry name" value="serine/threonine-protein kinase PBS1-like"/>
    <property type="match status" value="1"/>
</dbReference>
<dbReference type="SMART" id="SM00220">
    <property type="entry name" value="S_TKc"/>
    <property type="match status" value="1"/>
</dbReference>
<dbReference type="PIRSF" id="PIRSF000641">
    <property type="entry name" value="SRK"/>
    <property type="match status" value="1"/>
</dbReference>
<accession>A0AAD6EV11</accession>
<evidence type="ECO:0000256" key="12">
    <source>
        <dbReference type="ARBA" id="ARBA00022989"/>
    </source>
</evidence>
<dbReference type="EMBL" id="JAMRDG010000001">
    <property type="protein sequence ID" value="KAJ3702222.1"/>
    <property type="molecule type" value="Genomic_DNA"/>
</dbReference>
<dbReference type="Pfam" id="PF01453">
    <property type="entry name" value="B_lectin"/>
    <property type="match status" value="1"/>
</dbReference>
<keyword evidence="14" id="KW-1015">Disulfide bond</keyword>
<keyword evidence="9 19" id="KW-0547">Nucleotide-binding</keyword>
<keyword evidence="7 22" id="KW-0732">Signal</keyword>
<proteinExistence type="inferred from homology"/>
<dbReference type="Proteomes" id="UP001210211">
    <property type="component" value="Unassembled WGS sequence"/>
</dbReference>
<dbReference type="InterPro" id="IPR000719">
    <property type="entry name" value="Prot_kinase_dom"/>
</dbReference>
<evidence type="ECO:0000256" key="3">
    <source>
        <dbReference type="ARBA" id="ARBA00022536"/>
    </source>
</evidence>
<evidence type="ECO:0000259" key="24">
    <source>
        <dbReference type="PROSITE" id="PS50927"/>
    </source>
</evidence>
<keyword evidence="10 19" id="KW-0418">Kinase</keyword>
<dbReference type="InterPro" id="IPR017441">
    <property type="entry name" value="Protein_kinase_ATP_BS"/>
</dbReference>
<evidence type="ECO:0000256" key="16">
    <source>
        <dbReference type="ARBA" id="ARBA00023180"/>
    </source>
</evidence>
<dbReference type="InterPro" id="IPR051343">
    <property type="entry name" value="G-type_lectin_kinases/EP1-like"/>
</dbReference>
<evidence type="ECO:0000256" key="20">
    <source>
        <dbReference type="PROSITE-ProRule" id="PRU10141"/>
    </source>
</evidence>
<organism evidence="25 26">
    <name type="scientific">Rhynchospora tenuis</name>
    <dbReference type="NCBI Taxonomy" id="198213"/>
    <lineage>
        <taxon>Eukaryota</taxon>
        <taxon>Viridiplantae</taxon>
        <taxon>Streptophyta</taxon>
        <taxon>Embryophyta</taxon>
        <taxon>Tracheophyta</taxon>
        <taxon>Spermatophyta</taxon>
        <taxon>Magnoliopsida</taxon>
        <taxon>Liliopsida</taxon>
        <taxon>Poales</taxon>
        <taxon>Cyperaceae</taxon>
        <taxon>Cyperoideae</taxon>
        <taxon>Rhynchosporeae</taxon>
        <taxon>Rhynchospora</taxon>
    </lineage>
</organism>
<dbReference type="InterPro" id="IPR011009">
    <property type="entry name" value="Kinase-like_dom_sf"/>
</dbReference>
<dbReference type="PROSITE" id="PS00107">
    <property type="entry name" value="PROTEIN_KINASE_ATP"/>
    <property type="match status" value="1"/>
</dbReference>
<evidence type="ECO:0000256" key="4">
    <source>
        <dbReference type="ARBA" id="ARBA00022553"/>
    </source>
</evidence>
<dbReference type="FunFam" id="2.90.10.10:FF:000039">
    <property type="entry name" value="G-type lectin S-receptor-like serine/threonine-protein kinase SD2-5"/>
    <property type="match status" value="1"/>
</dbReference>
<feature type="domain" description="Bulb-type lectin" evidence="24">
    <location>
        <begin position="53"/>
        <end position="179"/>
    </location>
</feature>
<feature type="binding site" evidence="20">
    <location>
        <position position="455"/>
    </location>
    <ligand>
        <name>ATP</name>
        <dbReference type="ChEBI" id="CHEBI:30616"/>
    </ligand>
</feature>
<gene>
    <name evidence="25" type="ORF">LUZ61_005927</name>
</gene>
<evidence type="ECO:0000256" key="2">
    <source>
        <dbReference type="ARBA" id="ARBA00022527"/>
    </source>
</evidence>
<evidence type="ECO:0000256" key="18">
    <source>
        <dbReference type="ARBA" id="ARBA00048679"/>
    </source>
</evidence>
<dbReference type="PROSITE" id="PS00108">
    <property type="entry name" value="PROTEIN_KINASE_ST"/>
    <property type="match status" value="1"/>
</dbReference>
<evidence type="ECO:0000256" key="1">
    <source>
        <dbReference type="ARBA" id="ARBA00004479"/>
    </source>
</evidence>
<protein>
    <recommendedName>
        <fullName evidence="19">Receptor-like serine/threonine-protein kinase</fullName>
        <ecNumber evidence="19">2.7.11.1</ecNumber>
    </recommendedName>
</protein>
<dbReference type="PANTHER" id="PTHR47976:SF30">
    <property type="entry name" value="RECEPTOR-LIKE SERINE_THREONINE-PROTEIN KINASE"/>
    <property type="match status" value="1"/>
</dbReference>
<evidence type="ECO:0000256" key="7">
    <source>
        <dbReference type="ARBA" id="ARBA00022729"/>
    </source>
</evidence>
<dbReference type="FunFam" id="2.90.10.30:FF:000003">
    <property type="entry name" value="Os04g0303100 protein"/>
    <property type="match status" value="1"/>
</dbReference>
<dbReference type="Gene3D" id="3.30.200.20">
    <property type="entry name" value="Phosphorylase Kinase, domain 1"/>
    <property type="match status" value="1"/>
</dbReference>
<dbReference type="GO" id="GO:0051707">
    <property type="term" value="P:response to other organism"/>
    <property type="evidence" value="ECO:0007669"/>
    <property type="project" value="UniProtKB-ARBA"/>
</dbReference>
<keyword evidence="13 21" id="KW-0472">Membrane</keyword>
<dbReference type="GO" id="GO:0016020">
    <property type="term" value="C:membrane"/>
    <property type="evidence" value="ECO:0007669"/>
    <property type="project" value="UniProtKB-SubCell"/>
</dbReference>
<evidence type="ECO:0000256" key="19">
    <source>
        <dbReference type="PIRNR" id="PIRNR000641"/>
    </source>
</evidence>
<dbReference type="CDD" id="cd00028">
    <property type="entry name" value="B_lectin"/>
    <property type="match status" value="1"/>
</dbReference>
<comment type="caution">
    <text evidence="25">The sequence shown here is derived from an EMBL/GenBank/DDBJ whole genome shotgun (WGS) entry which is preliminary data.</text>
</comment>
<keyword evidence="11 19" id="KW-0067">ATP-binding</keyword>
<keyword evidence="5 19" id="KW-0808">Transferase</keyword>
<dbReference type="GO" id="GO:0005524">
    <property type="term" value="F:ATP binding"/>
    <property type="evidence" value="ECO:0007669"/>
    <property type="project" value="UniProtKB-UniRule"/>
</dbReference>
<evidence type="ECO:0000256" key="11">
    <source>
        <dbReference type="ARBA" id="ARBA00022840"/>
    </source>
</evidence>
<evidence type="ECO:0000256" key="13">
    <source>
        <dbReference type="ARBA" id="ARBA00023136"/>
    </source>
</evidence>
<evidence type="ECO:0000256" key="8">
    <source>
        <dbReference type="ARBA" id="ARBA00022734"/>
    </source>
</evidence>
<dbReference type="PANTHER" id="PTHR47976">
    <property type="entry name" value="G-TYPE LECTIN S-RECEPTOR-LIKE SERINE/THREONINE-PROTEIN KINASE SD2-5"/>
    <property type="match status" value="1"/>
</dbReference>
<evidence type="ECO:0000313" key="26">
    <source>
        <dbReference type="Proteomes" id="UP001210211"/>
    </source>
</evidence>
<comment type="subcellular location">
    <subcellularLocation>
        <location evidence="1">Membrane</location>
        <topology evidence="1">Single-pass type I membrane protein</topology>
    </subcellularLocation>
</comment>
<sequence length="739" mass="82293">MPQVASSFVFLLATILAWSFSVNAQPYDYPLATAPTTWTNSPSLPHTVSYYSDGSTVRSLVLRLNPGGYGPSFAAGFYCLSPCKIFFFSVFIVGANSGGGIVFNPPAQVTWSANRARPVSENATLQLTSHSGLTLRDNDGSLVWSTDVANRSVAGINVTETGNLVLFDINNSSIWQSFDHPTDTLVLGQELVQGMRLTANNNPTNWTESRLYLTLLANGLYALVYSNPPQTYFQHAISANNRGNKSAYVEFMNGSVVLVSNSPENIFTMPAAVSVQFMRLEWDGHLRLYDSIQSSWKAVADLLNIYPDNCSYPTQFGNKSSLGNCYPVSEVFSLENNQPEVSHYNSSAYLKVQLVPPAPPLVSSRKGKTSLGVILGSALGGTVVLLSVIILFIMWLRRQRDEQEEDTIGQLPGMPTRFTFKELKVATENFARKLGEGGFGIVFEGYTGDDRIAVKRLDNIRHGKKDFLAEVETIGSVHHINLVRLIGFCADKVNRLLVYEYMCNGSLDKWIYCSEERAPLDWPTRYKIITDIAKGLCYLHEECRQKILHLDIKPANILLDEKFNAKISDFGLSKLIDRDKSEVMVGMQGTPGYLAPEWQTAIITEKVDVYSFGVVVMEILCGRRNLDYSLTEENMHLIKLMEEKSKSNQLLDLIDKNLADIQIYEVEIMNVLKLAMWCLQWDSGKRPSMLAVTKVLERTMEVETSLDYNFVYSVPMNTNSAGQVDQSAPLLASVLSGPR</sequence>
<dbReference type="GO" id="GO:0030246">
    <property type="term" value="F:carbohydrate binding"/>
    <property type="evidence" value="ECO:0007669"/>
    <property type="project" value="UniProtKB-KW"/>
</dbReference>
<dbReference type="InterPro" id="IPR001480">
    <property type="entry name" value="Bulb-type_lectin_dom"/>
</dbReference>
<dbReference type="EC" id="2.7.11.1" evidence="19"/>
<name>A0AAD6EV11_9POAL</name>
<evidence type="ECO:0000259" key="23">
    <source>
        <dbReference type="PROSITE" id="PS50011"/>
    </source>
</evidence>
<dbReference type="InterPro" id="IPR024171">
    <property type="entry name" value="SRK-like_kinase"/>
</dbReference>
<keyword evidence="16" id="KW-0325">Glycoprotein</keyword>